<dbReference type="EMBL" id="BMIA01000001">
    <property type="protein sequence ID" value="GGH24339.1"/>
    <property type="molecule type" value="Genomic_DNA"/>
</dbReference>
<comment type="similarity">
    <text evidence="2">Belongs to the sulfatase family.</text>
</comment>
<evidence type="ECO:0000313" key="8">
    <source>
        <dbReference type="EMBL" id="GGH24339.1"/>
    </source>
</evidence>
<dbReference type="InterPro" id="IPR000917">
    <property type="entry name" value="Sulfatase_N"/>
</dbReference>
<dbReference type="PANTHER" id="PTHR42693:SF42">
    <property type="entry name" value="ARYLSULFATASE G"/>
    <property type="match status" value="1"/>
</dbReference>
<dbReference type="CDD" id="cd16155">
    <property type="entry name" value="sulfatase_like"/>
    <property type="match status" value="1"/>
</dbReference>
<reference evidence="9" key="1">
    <citation type="journal article" date="2019" name="Int. J. Syst. Evol. Microbiol.">
        <title>The Global Catalogue of Microorganisms (GCM) 10K type strain sequencing project: providing services to taxonomists for standard genome sequencing and annotation.</title>
        <authorList>
            <consortium name="The Broad Institute Genomics Platform"/>
            <consortium name="The Broad Institute Genome Sequencing Center for Infectious Disease"/>
            <person name="Wu L."/>
            <person name="Ma J."/>
        </authorList>
    </citation>
    <scope>NUCLEOTIDE SEQUENCE [LARGE SCALE GENOMIC DNA]</scope>
    <source>
        <strain evidence="9">CGMCC 1.15288</strain>
    </source>
</reference>
<dbReference type="SUPFAM" id="SSF53649">
    <property type="entry name" value="Alkaline phosphatase-like"/>
    <property type="match status" value="1"/>
</dbReference>
<sequence length="506" mass="56839">MFVFKPKFKPTLKSLTSLHWLWAVLLAAPLFFQYFPEKQTAYKPAAKPNILFIFADDQRADALGIAGNAVVKTPNIDQLAKSGVRFANCYVMGGHHGAICAPSRAMLMSGKSLFHVYDVLDGVHTMPQHFAENGYETFGTGKWHNGAKTFEASFQKGKAVMLGGMSDHFQVPVRDLNNGKLGEPVTKGFSTDIFTEAALSYIDEYAKSKKANPFFCYIAYTAPHDPRSPREDYIGKYPEKDIPLPGNFKPVHPFDYGEAQVRDENLAPWPRTPEIIKATLSDYYGLISHLDARVGDIIRSLKEKGLYENTIIVYAADNGLAVGSHGLLGKQSLYEHSMKVPFIITGPGIPKGQVSNALVYLYDIFPTLASVTGIPKPGAVDGKSLSEVISGKARSVRESSFTAYRNLIRAVRDDEWKLIRYPNRDYTQLFNLKKDPLELENLSGKAAYRQKEESLKKLLVQWQQQTGDTVAYTAKTILPMKYEPEKFERIMDKNQPKYTQDKYFKK</sequence>
<dbReference type="Pfam" id="PF00884">
    <property type="entry name" value="Sulfatase"/>
    <property type="match status" value="1"/>
</dbReference>
<dbReference type="InterPro" id="IPR050738">
    <property type="entry name" value="Sulfatase"/>
</dbReference>
<keyword evidence="9" id="KW-1185">Reference proteome</keyword>
<evidence type="ECO:0000256" key="5">
    <source>
        <dbReference type="ARBA" id="ARBA00022801"/>
    </source>
</evidence>
<evidence type="ECO:0000256" key="1">
    <source>
        <dbReference type="ARBA" id="ARBA00001913"/>
    </source>
</evidence>
<dbReference type="Proteomes" id="UP000600214">
    <property type="component" value="Unassembled WGS sequence"/>
</dbReference>
<keyword evidence="4" id="KW-0732">Signal</keyword>
<name>A0ABQ1YFP1_9BACT</name>
<accession>A0ABQ1YFP1</accession>
<evidence type="ECO:0000256" key="4">
    <source>
        <dbReference type="ARBA" id="ARBA00022729"/>
    </source>
</evidence>
<gene>
    <name evidence="8" type="ORF">GCM10007423_07700</name>
</gene>
<proteinExistence type="inferred from homology"/>
<evidence type="ECO:0000256" key="3">
    <source>
        <dbReference type="ARBA" id="ARBA00022723"/>
    </source>
</evidence>
<evidence type="ECO:0000259" key="7">
    <source>
        <dbReference type="Pfam" id="PF00884"/>
    </source>
</evidence>
<organism evidence="8 9">
    <name type="scientific">Dyadobacter endophyticus</name>
    <dbReference type="NCBI Taxonomy" id="1749036"/>
    <lineage>
        <taxon>Bacteria</taxon>
        <taxon>Pseudomonadati</taxon>
        <taxon>Bacteroidota</taxon>
        <taxon>Cytophagia</taxon>
        <taxon>Cytophagales</taxon>
        <taxon>Spirosomataceae</taxon>
        <taxon>Dyadobacter</taxon>
    </lineage>
</organism>
<comment type="caution">
    <text evidence="8">The sequence shown here is derived from an EMBL/GenBank/DDBJ whole genome shotgun (WGS) entry which is preliminary data.</text>
</comment>
<dbReference type="InterPro" id="IPR017850">
    <property type="entry name" value="Alkaline_phosphatase_core_sf"/>
</dbReference>
<dbReference type="PANTHER" id="PTHR42693">
    <property type="entry name" value="ARYLSULFATASE FAMILY MEMBER"/>
    <property type="match status" value="1"/>
</dbReference>
<keyword evidence="6" id="KW-0106">Calcium</keyword>
<evidence type="ECO:0000313" key="9">
    <source>
        <dbReference type="Proteomes" id="UP000600214"/>
    </source>
</evidence>
<dbReference type="Gene3D" id="3.40.720.10">
    <property type="entry name" value="Alkaline Phosphatase, subunit A"/>
    <property type="match status" value="1"/>
</dbReference>
<evidence type="ECO:0000256" key="6">
    <source>
        <dbReference type="ARBA" id="ARBA00022837"/>
    </source>
</evidence>
<protein>
    <submittedName>
        <fullName evidence="8">Arylsulfatase A family protein</fullName>
    </submittedName>
</protein>
<comment type="cofactor">
    <cofactor evidence="1">
        <name>Ca(2+)</name>
        <dbReference type="ChEBI" id="CHEBI:29108"/>
    </cofactor>
</comment>
<keyword evidence="3" id="KW-0479">Metal-binding</keyword>
<feature type="domain" description="Sulfatase N-terminal" evidence="7">
    <location>
        <begin position="48"/>
        <end position="374"/>
    </location>
</feature>
<evidence type="ECO:0000256" key="2">
    <source>
        <dbReference type="ARBA" id="ARBA00008779"/>
    </source>
</evidence>
<keyword evidence="5" id="KW-0378">Hydrolase</keyword>